<evidence type="ECO:0000256" key="1">
    <source>
        <dbReference type="SAM" id="Phobius"/>
    </source>
</evidence>
<dbReference type="RefSeq" id="XP_013229556.1">
    <property type="nucleotide sequence ID" value="XM_013374102.1"/>
</dbReference>
<organism evidence="2 3">
    <name type="scientific">Eimeria tenella</name>
    <name type="common">Coccidian parasite</name>
    <dbReference type="NCBI Taxonomy" id="5802"/>
    <lineage>
        <taxon>Eukaryota</taxon>
        <taxon>Sar</taxon>
        <taxon>Alveolata</taxon>
        <taxon>Apicomplexa</taxon>
        <taxon>Conoidasida</taxon>
        <taxon>Coccidia</taxon>
        <taxon>Eucoccidiorida</taxon>
        <taxon>Eimeriorina</taxon>
        <taxon>Eimeriidae</taxon>
        <taxon>Eimeria</taxon>
    </lineage>
</organism>
<name>U6KTH1_EIMTE</name>
<sequence>MAEENKASSDTLDGTLLCLMCCRNFWTDILKLSLVSYFFWVGLIYFLGAVILLAGYTYSAPRVHSEIACPMTSSVYVFVGLWLFQSLIFFFTCWAYSTVVISGEEDPENSLFEQLGTSQLLIGFFVKTVPTWVRCCHIFCCCQVAVWTLDLLLLPDCNSQSLRWIVALITFLWWAVVALGARAKRKILVPAYLYDPLRP</sequence>
<dbReference type="EMBL" id="HG674047">
    <property type="protein sequence ID" value="CDJ38800.1"/>
    <property type="molecule type" value="Genomic_DNA"/>
</dbReference>
<dbReference type="Proteomes" id="UP000030747">
    <property type="component" value="Unassembled WGS sequence"/>
</dbReference>
<dbReference type="VEuPathDB" id="ToxoDB:ETH2_0847000"/>
<dbReference type="VEuPathDB" id="ToxoDB:ETH_00043340"/>
<dbReference type="AlphaFoldDB" id="U6KTH1"/>
<keyword evidence="3" id="KW-1185">Reference proteome</keyword>
<feature type="transmembrane region" description="Helical" evidence="1">
    <location>
        <begin position="75"/>
        <end position="97"/>
    </location>
</feature>
<dbReference type="OrthoDB" id="336859at2759"/>
<dbReference type="OMA" id="TCICYAM"/>
<evidence type="ECO:0008006" key="4">
    <source>
        <dbReference type="Google" id="ProtNLM"/>
    </source>
</evidence>
<gene>
    <name evidence="2" type="ORF">ETH_00043340</name>
</gene>
<keyword evidence="1" id="KW-1133">Transmembrane helix</keyword>
<keyword evidence="1" id="KW-0812">Transmembrane</keyword>
<dbReference type="GeneID" id="25257707"/>
<reference evidence="2" key="2">
    <citation type="submission" date="2013-10" db="EMBL/GenBank/DDBJ databases">
        <authorList>
            <person name="Aslett M."/>
        </authorList>
    </citation>
    <scope>NUCLEOTIDE SEQUENCE [LARGE SCALE GENOMIC DNA]</scope>
    <source>
        <strain evidence="2">Houghton</strain>
    </source>
</reference>
<evidence type="ECO:0000313" key="2">
    <source>
        <dbReference type="EMBL" id="CDJ38800.1"/>
    </source>
</evidence>
<accession>U6KTH1</accession>
<keyword evidence="1" id="KW-0472">Membrane</keyword>
<feature type="transmembrane region" description="Helical" evidence="1">
    <location>
        <begin position="34"/>
        <end position="54"/>
    </location>
</feature>
<feature type="non-terminal residue" evidence="2">
    <location>
        <position position="199"/>
    </location>
</feature>
<evidence type="ECO:0000313" key="3">
    <source>
        <dbReference type="Proteomes" id="UP000030747"/>
    </source>
</evidence>
<reference evidence="2" key="1">
    <citation type="submission" date="2013-10" db="EMBL/GenBank/DDBJ databases">
        <title>Genomic analysis of the causative agents of coccidiosis in chickens.</title>
        <authorList>
            <person name="Reid A.J."/>
            <person name="Blake D."/>
            <person name="Billington K."/>
            <person name="Browne H."/>
            <person name="Dunn M."/>
            <person name="Hung S."/>
            <person name="Kawahara F."/>
            <person name="Miranda-Saavedra D."/>
            <person name="Mourier T."/>
            <person name="Nagra H."/>
            <person name="Otto T.D."/>
            <person name="Rawlings N."/>
            <person name="Sanchez A."/>
            <person name="Sanders M."/>
            <person name="Subramaniam C."/>
            <person name="Tay Y."/>
            <person name="Dear P."/>
            <person name="Doerig C."/>
            <person name="Gruber A."/>
            <person name="Parkinson J."/>
            <person name="Shirley M."/>
            <person name="Wan K.L."/>
            <person name="Berriman M."/>
            <person name="Tomley F."/>
            <person name="Pain A."/>
        </authorList>
    </citation>
    <scope>NUCLEOTIDE SEQUENCE [LARGE SCALE GENOMIC DNA]</scope>
    <source>
        <strain evidence="2">Houghton</strain>
    </source>
</reference>
<protein>
    <recommendedName>
        <fullName evidence="4">Transmembrane protein</fullName>
    </recommendedName>
</protein>
<proteinExistence type="predicted"/>
<feature type="transmembrane region" description="Helical" evidence="1">
    <location>
        <begin position="161"/>
        <end position="181"/>
    </location>
</feature>